<keyword evidence="3" id="KW-1185">Reference proteome</keyword>
<protein>
    <recommendedName>
        <fullName evidence="1">MOSC domain-containing protein</fullName>
    </recommendedName>
</protein>
<sequence>MSIASLHVYPVKSCAGISVERALLTPMGLPYDRKWMIVDDSTGRAVTQRTHPKMALIRASLPPEAFTADGAPPAGAALTLSAPGAPGEVRVPLAIEGRPQLRPAKVWEWAGYAADEGDAAADFLSAFLGKSVRLVRYLGSGADAADAAAALAAEAIVAGGGVAGAEGAKASLSRAVDPEFVADGEVAFADGFPVLVACEESLADLNTRLQQPIPMDRFRPNIVLRGAGPAWSDDAWGGVRLGGAGVEVSLVKPCSRCTVPSVEQSTGVVTGKEPGATMMKFRSSSALGWAPRFPRNAHFFGNNGQPLGSGMLAVGEPAAVAGQVNWAAAA</sequence>
<evidence type="ECO:0000313" key="3">
    <source>
        <dbReference type="Proteomes" id="UP000247498"/>
    </source>
</evidence>
<proteinExistence type="predicted"/>
<name>A0A2V0P9T5_9CHLO</name>
<dbReference type="SUPFAM" id="SSF141673">
    <property type="entry name" value="MOSC N-terminal domain-like"/>
    <property type="match status" value="1"/>
</dbReference>
<dbReference type="InterPro" id="IPR005303">
    <property type="entry name" value="MOCOS_middle"/>
</dbReference>
<dbReference type="InterPro" id="IPR005302">
    <property type="entry name" value="MoCF_Sase_C"/>
</dbReference>
<dbReference type="EMBL" id="BDRX01000078">
    <property type="protein sequence ID" value="GBF96329.1"/>
    <property type="molecule type" value="Genomic_DNA"/>
</dbReference>
<dbReference type="Pfam" id="PF03473">
    <property type="entry name" value="MOSC"/>
    <property type="match status" value="1"/>
</dbReference>
<dbReference type="PANTHER" id="PTHR14237">
    <property type="entry name" value="MOLYBDOPTERIN COFACTOR SULFURASE MOSC"/>
    <property type="match status" value="1"/>
</dbReference>
<gene>
    <name evidence="2" type="ORF">Rsub_09399</name>
</gene>
<dbReference type="Proteomes" id="UP000247498">
    <property type="component" value="Unassembled WGS sequence"/>
</dbReference>
<dbReference type="SUPFAM" id="SSF50800">
    <property type="entry name" value="PK beta-barrel domain-like"/>
    <property type="match status" value="1"/>
</dbReference>
<dbReference type="AlphaFoldDB" id="A0A2V0P9T5"/>
<dbReference type="InParanoid" id="A0A2V0P9T5"/>
<evidence type="ECO:0000313" key="2">
    <source>
        <dbReference type="EMBL" id="GBF96329.1"/>
    </source>
</evidence>
<dbReference type="GO" id="GO:0030151">
    <property type="term" value="F:molybdenum ion binding"/>
    <property type="evidence" value="ECO:0007669"/>
    <property type="project" value="InterPro"/>
</dbReference>
<reference evidence="2 3" key="1">
    <citation type="journal article" date="2018" name="Sci. Rep.">
        <title>Raphidocelis subcapitata (=Pseudokirchneriella subcapitata) provides an insight into genome evolution and environmental adaptations in the Sphaeropleales.</title>
        <authorList>
            <person name="Suzuki S."/>
            <person name="Yamaguchi H."/>
            <person name="Nakajima N."/>
            <person name="Kawachi M."/>
        </authorList>
    </citation>
    <scope>NUCLEOTIDE SEQUENCE [LARGE SCALE GENOMIC DNA]</scope>
    <source>
        <strain evidence="2 3">NIES-35</strain>
    </source>
</reference>
<dbReference type="PROSITE" id="PS51340">
    <property type="entry name" value="MOSC"/>
    <property type="match status" value="1"/>
</dbReference>
<dbReference type="OrthoDB" id="17255at2759"/>
<dbReference type="InterPro" id="IPR011037">
    <property type="entry name" value="Pyrv_Knase-like_insert_dom_sf"/>
</dbReference>
<evidence type="ECO:0000259" key="1">
    <source>
        <dbReference type="PROSITE" id="PS51340"/>
    </source>
</evidence>
<dbReference type="STRING" id="307507.A0A2V0P9T5"/>
<dbReference type="FunCoup" id="A0A2V0P9T5">
    <property type="interactions" value="1256"/>
</dbReference>
<dbReference type="GO" id="GO:0030170">
    <property type="term" value="F:pyridoxal phosphate binding"/>
    <property type="evidence" value="ECO:0007669"/>
    <property type="project" value="InterPro"/>
</dbReference>
<organism evidence="2 3">
    <name type="scientific">Raphidocelis subcapitata</name>
    <dbReference type="NCBI Taxonomy" id="307507"/>
    <lineage>
        <taxon>Eukaryota</taxon>
        <taxon>Viridiplantae</taxon>
        <taxon>Chlorophyta</taxon>
        <taxon>core chlorophytes</taxon>
        <taxon>Chlorophyceae</taxon>
        <taxon>CS clade</taxon>
        <taxon>Sphaeropleales</taxon>
        <taxon>Selenastraceae</taxon>
        <taxon>Raphidocelis</taxon>
    </lineage>
</organism>
<dbReference type="PANTHER" id="PTHR14237:SF19">
    <property type="entry name" value="MITOCHONDRIAL AMIDOXIME REDUCING COMPONENT 1"/>
    <property type="match status" value="1"/>
</dbReference>
<dbReference type="Pfam" id="PF03476">
    <property type="entry name" value="MOSC_N"/>
    <property type="match status" value="1"/>
</dbReference>
<accession>A0A2V0P9T5</accession>
<dbReference type="GO" id="GO:0003824">
    <property type="term" value="F:catalytic activity"/>
    <property type="evidence" value="ECO:0007669"/>
    <property type="project" value="InterPro"/>
</dbReference>
<comment type="caution">
    <text evidence="2">The sequence shown here is derived from an EMBL/GenBank/DDBJ whole genome shotgun (WGS) entry which is preliminary data.</text>
</comment>
<feature type="domain" description="MOSC" evidence="1">
    <location>
        <begin position="149"/>
        <end position="321"/>
    </location>
</feature>